<feature type="domain" description="Pyrroline-5-carboxylate reductase catalytic N-terminal" evidence="2">
    <location>
        <begin position="3"/>
        <end position="92"/>
    </location>
</feature>
<protein>
    <submittedName>
        <fullName evidence="3">NAD(P)-binding domain-containing protein</fullName>
    </submittedName>
</protein>
<name>A0ABT8EPP4_9ACTN</name>
<dbReference type="Pfam" id="PF03807">
    <property type="entry name" value="F420_oxidored"/>
    <property type="match status" value="1"/>
</dbReference>
<gene>
    <name evidence="3" type="ORF">QWY29_01395</name>
</gene>
<keyword evidence="4" id="KW-1185">Reference proteome</keyword>
<keyword evidence="1" id="KW-0560">Oxidoreductase</keyword>
<evidence type="ECO:0000259" key="2">
    <source>
        <dbReference type="Pfam" id="PF03807"/>
    </source>
</evidence>
<dbReference type="Gene3D" id="3.40.50.720">
    <property type="entry name" value="NAD(P)-binding Rossmann-like Domain"/>
    <property type="match status" value="1"/>
</dbReference>
<accession>A0ABT8EPP4</accession>
<evidence type="ECO:0000313" key="3">
    <source>
        <dbReference type="EMBL" id="MDN4159993.1"/>
    </source>
</evidence>
<dbReference type="SUPFAM" id="SSF51735">
    <property type="entry name" value="NAD(P)-binding Rossmann-fold domains"/>
    <property type="match status" value="1"/>
</dbReference>
<dbReference type="PANTHER" id="PTHR14239:SF10">
    <property type="entry name" value="REDUCTASE"/>
    <property type="match status" value="1"/>
</dbReference>
<proteinExistence type="predicted"/>
<dbReference type="InterPro" id="IPR028939">
    <property type="entry name" value="P5C_Rdtase_cat_N"/>
</dbReference>
<dbReference type="EMBL" id="JAUHJR010000001">
    <property type="protein sequence ID" value="MDN4159993.1"/>
    <property type="molecule type" value="Genomic_DNA"/>
</dbReference>
<dbReference type="InterPro" id="IPR036291">
    <property type="entry name" value="NAD(P)-bd_dom_sf"/>
</dbReference>
<evidence type="ECO:0000313" key="4">
    <source>
        <dbReference type="Proteomes" id="UP001168537"/>
    </source>
</evidence>
<dbReference type="Proteomes" id="UP001168537">
    <property type="component" value="Unassembled WGS sequence"/>
</dbReference>
<reference evidence="3" key="1">
    <citation type="submission" date="2023-06" db="EMBL/GenBank/DDBJ databases">
        <title>Draft genome sequence of Nocardioides sp. SOB72.</title>
        <authorList>
            <person name="Zhang G."/>
        </authorList>
    </citation>
    <scope>NUCLEOTIDE SEQUENCE</scope>
    <source>
        <strain evidence="3">SOB72</strain>
    </source>
</reference>
<comment type="caution">
    <text evidence="3">The sequence shown here is derived from an EMBL/GenBank/DDBJ whole genome shotgun (WGS) entry which is preliminary data.</text>
</comment>
<dbReference type="PANTHER" id="PTHR14239">
    <property type="entry name" value="DUDULIN-RELATED"/>
    <property type="match status" value="1"/>
</dbReference>
<dbReference type="InterPro" id="IPR051267">
    <property type="entry name" value="STEAP_metalloreductase"/>
</dbReference>
<organism evidence="3 4">
    <name type="scientific">Nocardioides abyssi</name>
    <dbReference type="NCBI Taxonomy" id="3058370"/>
    <lineage>
        <taxon>Bacteria</taxon>
        <taxon>Bacillati</taxon>
        <taxon>Actinomycetota</taxon>
        <taxon>Actinomycetes</taxon>
        <taxon>Propionibacteriales</taxon>
        <taxon>Nocardioidaceae</taxon>
        <taxon>Nocardioides</taxon>
    </lineage>
</organism>
<sequence>MTTIGLIGSGNIGTAIAKQAVAQGYDVVLSNSRGPETLADIVAELGDRARAATAQEAAEAGEVVVVTIPFHAVDQVPVEPLAGKVVIDTNNYYFERDGHDAAIDAGEDSPSERLAAHLPASKVVKAFNAIQAAHIVDAAKPTGDPARRAIPIAGDDAAAKQVVTGLVDSFGFDVVDAGPLVEGRRFDRDKPAYGAEVGADATRELVAQG</sequence>
<dbReference type="RefSeq" id="WP_300958865.1">
    <property type="nucleotide sequence ID" value="NZ_JAUHJR010000001.1"/>
</dbReference>
<evidence type="ECO:0000256" key="1">
    <source>
        <dbReference type="ARBA" id="ARBA00023002"/>
    </source>
</evidence>